<dbReference type="STRING" id="94237.ENSMMOP00000003404"/>
<accession>A0A3Q3W4K3</accession>
<dbReference type="GO" id="GO:0005739">
    <property type="term" value="C:mitochondrion"/>
    <property type="evidence" value="ECO:0007669"/>
    <property type="project" value="InterPro"/>
</dbReference>
<name>A0A3Q3W4K3_MOLML</name>
<dbReference type="PANTHER" id="PTHR34561">
    <property type="entry name" value="NADH DEHYDROGENASE [UBIQUINONE] 1 ALPHA SUBCOMPLEX ASSEMBLY FACTOR 8"/>
    <property type="match status" value="1"/>
</dbReference>
<dbReference type="GO" id="GO:0032981">
    <property type="term" value="P:mitochondrial respiratory chain complex I assembly"/>
    <property type="evidence" value="ECO:0007669"/>
    <property type="project" value="InterPro"/>
</dbReference>
<proteinExistence type="predicted"/>
<evidence type="ECO:0000313" key="2">
    <source>
        <dbReference type="Proteomes" id="UP000261620"/>
    </source>
</evidence>
<protein>
    <recommendedName>
        <fullName evidence="3">NADH:ubiquinone oxidoreductase complex assembly factor 8</fullName>
    </recommendedName>
</protein>
<evidence type="ECO:0008006" key="3">
    <source>
        <dbReference type="Google" id="ProtNLM"/>
    </source>
</evidence>
<evidence type="ECO:0000313" key="1">
    <source>
        <dbReference type="Ensembl" id="ENSMMOP00000003404.1"/>
    </source>
</evidence>
<dbReference type="InterPro" id="IPR034595">
    <property type="entry name" value="NDUFAF8"/>
</dbReference>
<sequence>MSGSNVWSRSREKMRLFPEIFAQCAGEGAAYGKCVAATTTGRQELKKDLCAREFEALKTCFVNAVSDKISKHNIPQVLECWKIIIQKSFFFFFFYYRQRKKPNEWKISCF</sequence>
<organism evidence="1 2">
    <name type="scientific">Mola mola</name>
    <name type="common">Ocean sunfish</name>
    <name type="synonym">Tetraodon mola</name>
    <dbReference type="NCBI Taxonomy" id="94237"/>
    <lineage>
        <taxon>Eukaryota</taxon>
        <taxon>Metazoa</taxon>
        <taxon>Chordata</taxon>
        <taxon>Craniata</taxon>
        <taxon>Vertebrata</taxon>
        <taxon>Euteleostomi</taxon>
        <taxon>Actinopterygii</taxon>
        <taxon>Neopterygii</taxon>
        <taxon>Teleostei</taxon>
        <taxon>Neoteleostei</taxon>
        <taxon>Acanthomorphata</taxon>
        <taxon>Eupercaria</taxon>
        <taxon>Tetraodontiformes</taxon>
        <taxon>Molidae</taxon>
        <taxon>Mola</taxon>
    </lineage>
</organism>
<dbReference type="Proteomes" id="UP000261620">
    <property type="component" value="Unplaced"/>
</dbReference>
<reference evidence="1" key="1">
    <citation type="submission" date="2025-08" db="UniProtKB">
        <authorList>
            <consortium name="Ensembl"/>
        </authorList>
    </citation>
    <scope>IDENTIFICATION</scope>
</reference>
<dbReference type="AlphaFoldDB" id="A0A3Q3W4K3"/>
<reference evidence="1" key="2">
    <citation type="submission" date="2025-09" db="UniProtKB">
        <authorList>
            <consortium name="Ensembl"/>
        </authorList>
    </citation>
    <scope>IDENTIFICATION</scope>
</reference>
<keyword evidence="2" id="KW-1185">Reference proteome</keyword>
<dbReference type="Ensembl" id="ENSMMOT00000003457.1">
    <property type="protein sequence ID" value="ENSMMOP00000003404.1"/>
    <property type="gene ID" value="ENSMMOG00000002727.1"/>
</dbReference>
<dbReference type="PANTHER" id="PTHR34561:SF1">
    <property type="entry name" value="NADH DEHYDROGENASE [UBIQUINONE] 1 ALPHA SUBCOMPLEX ASSEMBLY FACTOR 8"/>
    <property type="match status" value="1"/>
</dbReference>